<organism evidence="2 3">
    <name type="scientific">Brassicogethes aeneus</name>
    <name type="common">Rape pollen beetle</name>
    <name type="synonym">Meligethes aeneus</name>
    <dbReference type="NCBI Taxonomy" id="1431903"/>
    <lineage>
        <taxon>Eukaryota</taxon>
        <taxon>Metazoa</taxon>
        <taxon>Ecdysozoa</taxon>
        <taxon>Arthropoda</taxon>
        <taxon>Hexapoda</taxon>
        <taxon>Insecta</taxon>
        <taxon>Pterygota</taxon>
        <taxon>Neoptera</taxon>
        <taxon>Endopterygota</taxon>
        <taxon>Coleoptera</taxon>
        <taxon>Polyphaga</taxon>
        <taxon>Cucujiformia</taxon>
        <taxon>Nitidulidae</taxon>
        <taxon>Meligethinae</taxon>
        <taxon>Brassicogethes</taxon>
    </lineage>
</organism>
<proteinExistence type="predicted"/>
<sequence length="102" mass="11691">MIAMGNKLNNRPPTDAELMEIVNNDEFWEESDDREGRTDEVRATAIADDRIDGLRQILNSAEQSDFDEEDNEMPIPPKQETEEQSGLDEDMDIQKGYSSIRN</sequence>
<gene>
    <name evidence="2" type="ORF">MELIAE_LOCUS11920</name>
</gene>
<protein>
    <submittedName>
        <fullName evidence="2">Uncharacterized protein</fullName>
    </submittedName>
</protein>
<dbReference type="Proteomes" id="UP001154078">
    <property type="component" value="Chromosome 8"/>
</dbReference>
<keyword evidence="3" id="KW-1185">Reference proteome</keyword>
<feature type="region of interest" description="Disordered" evidence="1">
    <location>
        <begin position="61"/>
        <end position="102"/>
    </location>
</feature>
<evidence type="ECO:0000256" key="1">
    <source>
        <dbReference type="SAM" id="MobiDB-lite"/>
    </source>
</evidence>
<evidence type="ECO:0000313" key="2">
    <source>
        <dbReference type="EMBL" id="CAH0562906.1"/>
    </source>
</evidence>
<name>A0A9P0BG91_BRAAE</name>
<reference evidence="2" key="1">
    <citation type="submission" date="2021-12" db="EMBL/GenBank/DDBJ databases">
        <authorList>
            <person name="King R."/>
        </authorList>
    </citation>
    <scope>NUCLEOTIDE SEQUENCE</scope>
</reference>
<accession>A0A9P0BG91</accession>
<dbReference type="AlphaFoldDB" id="A0A9P0BG91"/>
<feature type="compositionally biased region" description="Acidic residues" evidence="1">
    <location>
        <begin position="82"/>
        <end position="91"/>
    </location>
</feature>
<evidence type="ECO:0000313" key="3">
    <source>
        <dbReference type="Proteomes" id="UP001154078"/>
    </source>
</evidence>
<dbReference type="EMBL" id="OV121139">
    <property type="protein sequence ID" value="CAH0562906.1"/>
    <property type="molecule type" value="Genomic_DNA"/>
</dbReference>